<reference evidence="2 3" key="1">
    <citation type="journal article" date="2019" name="Sci. Rep.">
        <title>Orb-weaving spider Araneus ventricosus genome elucidates the spidroin gene catalogue.</title>
        <authorList>
            <person name="Kono N."/>
            <person name="Nakamura H."/>
            <person name="Ohtoshi R."/>
            <person name="Moran D.A.P."/>
            <person name="Shinohara A."/>
            <person name="Yoshida Y."/>
            <person name="Fujiwara M."/>
            <person name="Mori M."/>
            <person name="Tomita M."/>
            <person name="Arakawa K."/>
        </authorList>
    </citation>
    <scope>NUCLEOTIDE SEQUENCE [LARGE SCALE GENOMIC DNA]</scope>
</reference>
<name>A0A4Y2GEG3_ARAVE</name>
<evidence type="ECO:0000313" key="2">
    <source>
        <dbReference type="EMBL" id="GBM51983.1"/>
    </source>
</evidence>
<keyword evidence="3" id="KW-1185">Reference proteome</keyword>
<accession>A0A4Y2GEG3</accession>
<sequence>MSGSQSGKGRSTEGSKQPVVRFRTSVNDLPKSIDLNRWEINRSLGQMEWIWLLVNVQLNVHQARIHSKSPVGSGLELVIYYNEAKTVTRPSS</sequence>
<proteinExistence type="predicted"/>
<gene>
    <name evidence="2" type="ORF">AVEN_32108_1</name>
</gene>
<protein>
    <submittedName>
        <fullName evidence="2">Uncharacterized protein</fullName>
    </submittedName>
</protein>
<dbReference type="EMBL" id="BGPR01001358">
    <property type="protein sequence ID" value="GBM51983.1"/>
    <property type="molecule type" value="Genomic_DNA"/>
</dbReference>
<feature type="region of interest" description="Disordered" evidence="1">
    <location>
        <begin position="1"/>
        <end position="20"/>
    </location>
</feature>
<dbReference type="Proteomes" id="UP000499080">
    <property type="component" value="Unassembled WGS sequence"/>
</dbReference>
<organism evidence="2 3">
    <name type="scientific">Araneus ventricosus</name>
    <name type="common">Orbweaver spider</name>
    <name type="synonym">Epeira ventricosa</name>
    <dbReference type="NCBI Taxonomy" id="182803"/>
    <lineage>
        <taxon>Eukaryota</taxon>
        <taxon>Metazoa</taxon>
        <taxon>Ecdysozoa</taxon>
        <taxon>Arthropoda</taxon>
        <taxon>Chelicerata</taxon>
        <taxon>Arachnida</taxon>
        <taxon>Araneae</taxon>
        <taxon>Araneomorphae</taxon>
        <taxon>Entelegynae</taxon>
        <taxon>Araneoidea</taxon>
        <taxon>Araneidae</taxon>
        <taxon>Araneus</taxon>
    </lineage>
</organism>
<feature type="compositionally biased region" description="Polar residues" evidence="1">
    <location>
        <begin position="1"/>
        <end position="15"/>
    </location>
</feature>
<evidence type="ECO:0000256" key="1">
    <source>
        <dbReference type="SAM" id="MobiDB-lite"/>
    </source>
</evidence>
<dbReference type="AlphaFoldDB" id="A0A4Y2GEG3"/>
<evidence type="ECO:0000313" key="3">
    <source>
        <dbReference type="Proteomes" id="UP000499080"/>
    </source>
</evidence>
<comment type="caution">
    <text evidence="2">The sequence shown here is derived from an EMBL/GenBank/DDBJ whole genome shotgun (WGS) entry which is preliminary data.</text>
</comment>